<dbReference type="GO" id="GO:0005576">
    <property type="term" value="C:extracellular region"/>
    <property type="evidence" value="ECO:0007669"/>
    <property type="project" value="UniProtKB-SubCell"/>
</dbReference>
<gene>
    <name evidence="7" type="ORF">A3196_08890</name>
</gene>
<organism evidence="7 8">
    <name type="scientific">Candidatus Thiodiazotropha endoloripes</name>
    <dbReference type="NCBI Taxonomy" id="1818881"/>
    <lineage>
        <taxon>Bacteria</taxon>
        <taxon>Pseudomonadati</taxon>
        <taxon>Pseudomonadota</taxon>
        <taxon>Gammaproteobacteria</taxon>
        <taxon>Chromatiales</taxon>
        <taxon>Sedimenticolaceae</taxon>
        <taxon>Candidatus Thiodiazotropha</taxon>
    </lineage>
</organism>
<comment type="subcellular location">
    <subcellularLocation>
        <location evidence="4">Secreted</location>
    </subcellularLocation>
    <subcellularLocation>
        <location evidence="4">Bacterial flagellum</location>
    </subcellularLocation>
</comment>
<evidence type="ECO:0000313" key="8">
    <source>
        <dbReference type="Proteomes" id="UP000094849"/>
    </source>
</evidence>
<sequence length="257" mass="26408">MAITVNTNVFSLAAQKNLNRTQSDLQSSVQRLSSGLRINMAKDDAAGLAIAQLQTAQARGLTVAQRNIADGTSFLSVADATLQSVSDMMQRQRELSVQHGSGLYTAAQQALMSVEFDALTAEITASLGRATFNGTAVFGGGGTIVVGANTSETIDISVAALAARTAAISNTATADADLNAVSTALANVGALQSRLEQAGRVAASMEEAQYAAAGRIMDADFARETAKFTSAQVIQQAGVAALAQANSIPQLALSLLQ</sequence>
<name>A0A1E2UQP1_9GAMM</name>
<evidence type="ECO:0000256" key="1">
    <source>
        <dbReference type="ARBA" id="ARBA00005709"/>
    </source>
</evidence>
<dbReference type="InterPro" id="IPR042187">
    <property type="entry name" value="Flagellin_C_sub2"/>
</dbReference>
<protein>
    <recommendedName>
        <fullName evidence="4">Flagellin</fullName>
    </recommendedName>
</protein>
<dbReference type="PRINTS" id="PR00207">
    <property type="entry name" value="FLAGELLIN"/>
</dbReference>
<evidence type="ECO:0000256" key="2">
    <source>
        <dbReference type="ARBA" id="ARBA00022525"/>
    </source>
</evidence>
<feature type="domain" description="Flagellin N-terminal" evidence="5">
    <location>
        <begin position="5"/>
        <end position="140"/>
    </location>
</feature>
<dbReference type="RefSeq" id="WP_069013952.1">
    <property type="nucleotide sequence ID" value="NZ_LVJW01000003.1"/>
</dbReference>
<dbReference type="Pfam" id="PF00669">
    <property type="entry name" value="Flagellin_N"/>
    <property type="match status" value="1"/>
</dbReference>
<dbReference type="OrthoDB" id="9796789at2"/>
<comment type="caution">
    <text evidence="7">The sequence shown here is derived from an EMBL/GenBank/DDBJ whole genome shotgun (WGS) entry which is preliminary data.</text>
</comment>
<dbReference type="AlphaFoldDB" id="A0A1E2UQP1"/>
<comment type="function">
    <text evidence="4">Flagellin is the subunit protein which polymerizes to form the filaments of bacterial flagella.</text>
</comment>
<feature type="domain" description="Flagellin C-terminal" evidence="6">
    <location>
        <begin position="174"/>
        <end position="256"/>
    </location>
</feature>
<dbReference type="Gene3D" id="6.10.10.10">
    <property type="entry name" value="Flagellar export chaperone, C-terminal domain"/>
    <property type="match status" value="1"/>
</dbReference>
<dbReference type="PANTHER" id="PTHR42792">
    <property type="entry name" value="FLAGELLIN"/>
    <property type="match status" value="1"/>
</dbReference>
<evidence type="ECO:0000256" key="4">
    <source>
        <dbReference type="RuleBase" id="RU362073"/>
    </source>
</evidence>
<dbReference type="Gene3D" id="6.10.280.190">
    <property type="match status" value="1"/>
</dbReference>
<dbReference type="InterPro" id="IPR001029">
    <property type="entry name" value="Flagellin_N"/>
</dbReference>
<dbReference type="PANTHER" id="PTHR42792:SF2">
    <property type="entry name" value="FLAGELLIN"/>
    <property type="match status" value="1"/>
</dbReference>
<dbReference type="Pfam" id="PF00700">
    <property type="entry name" value="Flagellin_C"/>
    <property type="match status" value="1"/>
</dbReference>
<evidence type="ECO:0000259" key="5">
    <source>
        <dbReference type="Pfam" id="PF00669"/>
    </source>
</evidence>
<dbReference type="Proteomes" id="UP000094849">
    <property type="component" value="Unassembled WGS sequence"/>
</dbReference>
<keyword evidence="2 4" id="KW-0964">Secreted</keyword>
<keyword evidence="3 4" id="KW-0975">Bacterial flagellum</keyword>
<proteinExistence type="inferred from homology"/>
<keyword evidence="8" id="KW-1185">Reference proteome</keyword>
<dbReference type="InterPro" id="IPR001492">
    <property type="entry name" value="Flagellin"/>
</dbReference>
<dbReference type="Gene3D" id="1.20.1330.10">
    <property type="entry name" value="f41 fragment of flagellin, N-terminal domain"/>
    <property type="match status" value="1"/>
</dbReference>
<evidence type="ECO:0000256" key="3">
    <source>
        <dbReference type="ARBA" id="ARBA00023143"/>
    </source>
</evidence>
<dbReference type="EMBL" id="LVJZ01000003">
    <property type="protein sequence ID" value="ODB96865.1"/>
    <property type="molecule type" value="Genomic_DNA"/>
</dbReference>
<dbReference type="InterPro" id="IPR046358">
    <property type="entry name" value="Flagellin_C"/>
</dbReference>
<dbReference type="GO" id="GO:0009288">
    <property type="term" value="C:bacterial-type flagellum"/>
    <property type="evidence" value="ECO:0007669"/>
    <property type="project" value="UniProtKB-SubCell"/>
</dbReference>
<comment type="similarity">
    <text evidence="1 4">Belongs to the bacterial flagellin family.</text>
</comment>
<reference evidence="7 8" key="1">
    <citation type="submission" date="2016-03" db="EMBL/GenBank/DDBJ databases">
        <title>Chemosynthetic sulphur-oxidizing symbionts of marine invertebrate animals are capable of nitrogen fixation.</title>
        <authorList>
            <person name="Petersen J.M."/>
            <person name="Kemper A."/>
            <person name="Gruber-Vodicka H."/>
            <person name="Cardini U."/>
            <person name="Geest Mvander."/>
            <person name="Kleiner M."/>
            <person name="Bulgheresi S."/>
            <person name="Fussmann M."/>
            <person name="Herbold C."/>
            <person name="Seah B.K.B."/>
            <person name="Antony C.Paul."/>
            <person name="Liu D."/>
            <person name="Belitz A."/>
            <person name="Weber M."/>
        </authorList>
    </citation>
    <scope>NUCLEOTIDE SEQUENCE [LARGE SCALE GENOMIC DNA]</scope>
    <source>
        <strain evidence="7">G_D</strain>
    </source>
</reference>
<dbReference type="GO" id="GO:0005198">
    <property type="term" value="F:structural molecule activity"/>
    <property type="evidence" value="ECO:0007669"/>
    <property type="project" value="UniProtKB-UniRule"/>
</dbReference>
<evidence type="ECO:0000259" key="6">
    <source>
        <dbReference type="Pfam" id="PF00700"/>
    </source>
</evidence>
<dbReference type="SUPFAM" id="SSF64518">
    <property type="entry name" value="Phase 1 flagellin"/>
    <property type="match status" value="1"/>
</dbReference>
<dbReference type="STRING" id="1818881.A3196_08890"/>
<evidence type="ECO:0000313" key="7">
    <source>
        <dbReference type="EMBL" id="ODB96865.1"/>
    </source>
</evidence>
<accession>A0A1E2UQP1</accession>